<evidence type="ECO:0000256" key="1">
    <source>
        <dbReference type="ARBA" id="ARBA00007401"/>
    </source>
</evidence>
<reference evidence="10 11" key="1">
    <citation type="submission" date="2018-04" db="EMBL/GenBank/DDBJ databases">
        <title>Genomic Encyclopedia of Type Strains, Phase IV (KMG-IV): sequencing the most valuable type-strain genomes for metagenomic binning, comparative biology and taxonomic classification.</title>
        <authorList>
            <person name="Goeker M."/>
        </authorList>
    </citation>
    <scope>NUCLEOTIDE SEQUENCE [LARGE SCALE GENOMIC DNA]</scope>
    <source>
        <strain evidence="10 11">DSM 100231</strain>
    </source>
</reference>
<dbReference type="InterPro" id="IPR032311">
    <property type="entry name" value="DUF4982"/>
</dbReference>
<dbReference type="PANTHER" id="PTHR42732">
    <property type="entry name" value="BETA-GALACTOSIDASE"/>
    <property type="match status" value="1"/>
</dbReference>
<dbReference type="PANTHER" id="PTHR42732:SF1">
    <property type="entry name" value="BETA-MANNOSIDASE"/>
    <property type="match status" value="1"/>
</dbReference>
<dbReference type="InterPro" id="IPR006101">
    <property type="entry name" value="Glyco_hydro_2"/>
</dbReference>
<dbReference type="PROSITE" id="PS51257">
    <property type="entry name" value="PROKAR_LIPOPROTEIN"/>
    <property type="match status" value="1"/>
</dbReference>
<gene>
    <name evidence="10" type="ORF">C8E01_1166</name>
</gene>
<dbReference type="Gene3D" id="2.60.40.10">
    <property type="entry name" value="Immunoglobulins"/>
    <property type="match status" value="3"/>
</dbReference>
<dbReference type="InterPro" id="IPR013783">
    <property type="entry name" value="Ig-like_fold"/>
</dbReference>
<dbReference type="Pfam" id="PF18565">
    <property type="entry name" value="Glyco_hydro2_C5"/>
    <property type="match status" value="1"/>
</dbReference>
<evidence type="ECO:0000256" key="4">
    <source>
        <dbReference type="SAM" id="SignalP"/>
    </source>
</evidence>
<name>A0A2U1AQ66_9BACT</name>
<dbReference type="Pfam" id="PF02837">
    <property type="entry name" value="Glyco_hydro_2_N"/>
    <property type="match status" value="1"/>
</dbReference>
<evidence type="ECO:0000313" key="11">
    <source>
        <dbReference type="Proteomes" id="UP000245466"/>
    </source>
</evidence>
<feature type="domain" description="Glycoside hydrolase family 2" evidence="9">
    <location>
        <begin position="718"/>
        <end position="799"/>
    </location>
</feature>
<feature type="signal peptide" evidence="4">
    <location>
        <begin position="1"/>
        <end position="19"/>
    </location>
</feature>
<dbReference type="InterPro" id="IPR051913">
    <property type="entry name" value="GH2_Domain-Containing"/>
</dbReference>
<keyword evidence="3" id="KW-0326">Glycosidase</keyword>
<feature type="domain" description="Glycoside hydrolase family 2 immunoglobulin-like beta-sandwich" evidence="5">
    <location>
        <begin position="226"/>
        <end position="323"/>
    </location>
</feature>
<dbReference type="AlphaFoldDB" id="A0A2U1AQ66"/>
<dbReference type="InterPro" id="IPR036156">
    <property type="entry name" value="Beta-gal/glucu_dom_sf"/>
</dbReference>
<feature type="chain" id="PRO_5015551263" evidence="4">
    <location>
        <begin position="20"/>
        <end position="808"/>
    </location>
</feature>
<dbReference type="InterPro" id="IPR006103">
    <property type="entry name" value="Glyco_hydro_2_cat"/>
</dbReference>
<dbReference type="Gene3D" id="3.20.20.80">
    <property type="entry name" value="Glycosidases"/>
    <property type="match status" value="1"/>
</dbReference>
<dbReference type="Gene3D" id="2.60.120.260">
    <property type="entry name" value="Galactose-binding domain-like"/>
    <property type="match status" value="1"/>
</dbReference>
<evidence type="ECO:0000256" key="2">
    <source>
        <dbReference type="ARBA" id="ARBA00022801"/>
    </source>
</evidence>
<comment type="similarity">
    <text evidence="1">Belongs to the glycosyl hydrolase 2 family.</text>
</comment>
<dbReference type="Pfam" id="PF00703">
    <property type="entry name" value="Glyco_hydro_2"/>
    <property type="match status" value="1"/>
</dbReference>
<dbReference type="GO" id="GO:0004553">
    <property type="term" value="F:hydrolase activity, hydrolyzing O-glycosyl compounds"/>
    <property type="evidence" value="ECO:0007669"/>
    <property type="project" value="InterPro"/>
</dbReference>
<evidence type="ECO:0000259" key="6">
    <source>
        <dbReference type="Pfam" id="PF02836"/>
    </source>
</evidence>
<dbReference type="Proteomes" id="UP000245466">
    <property type="component" value="Unassembled WGS sequence"/>
</dbReference>
<dbReference type="InterPro" id="IPR006102">
    <property type="entry name" value="Ig-like_GH2"/>
</dbReference>
<dbReference type="SUPFAM" id="SSF49303">
    <property type="entry name" value="beta-Galactosidase/glucuronidase domain"/>
    <property type="match status" value="1"/>
</dbReference>
<protein>
    <submittedName>
        <fullName evidence="10">Beta-galactosidase</fullName>
    </submittedName>
</protein>
<feature type="domain" description="DUF4982" evidence="8">
    <location>
        <begin position="634"/>
        <end position="697"/>
    </location>
</feature>
<dbReference type="InterPro" id="IPR006104">
    <property type="entry name" value="Glyco_hydro_2_N"/>
</dbReference>
<dbReference type="PRINTS" id="PR00132">
    <property type="entry name" value="GLHYDRLASE2"/>
</dbReference>
<evidence type="ECO:0000256" key="3">
    <source>
        <dbReference type="ARBA" id="ARBA00023295"/>
    </source>
</evidence>
<dbReference type="Pfam" id="PF16355">
    <property type="entry name" value="DUF4982"/>
    <property type="match status" value="1"/>
</dbReference>
<proteinExistence type="inferred from homology"/>
<feature type="domain" description="Glycosyl hydrolases family 2 sugar binding" evidence="7">
    <location>
        <begin position="93"/>
        <end position="199"/>
    </location>
</feature>
<dbReference type="InterPro" id="IPR008979">
    <property type="entry name" value="Galactose-bd-like_sf"/>
</dbReference>
<dbReference type="InterPro" id="IPR040605">
    <property type="entry name" value="Glyco_hydro2_dom5"/>
</dbReference>
<dbReference type="EMBL" id="QEKI01000016">
    <property type="protein sequence ID" value="PVY38481.1"/>
    <property type="molecule type" value="Genomic_DNA"/>
</dbReference>
<dbReference type="SUPFAM" id="SSF51445">
    <property type="entry name" value="(Trans)glycosidases"/>
    <property type="match status" value="1"/>
</dbReference>
<accession>A0A2U1AQ66</accession>
<evidence type="ECO:0000259" key="9">
    <source>
        <dbReference type="Pfam" id="PF18565"/>
    </source>
</evidence>
<organism evidence="10 11">
    <name type="scientific">Pontibacter virosus</name>
    <dbReference type="NCBI Taxonomy" id="1765052"/>
    <lineage>
        <taxon>Bacteria</taxon>
        <taxon>Pseudomonadati</taxon>
        <taxon>Bacteroidota</taxon>
        <taxon>Cytophagia</taxon>
        <taxon>Cytophagales</taxon>
        <taxon>Hymenobacteraceae</taxon>
        <taxon>Pontibacter</taxon>
    </lineage>
</organism>
<keyword evidence="11" id="KW-1185">Reference proteome</keyword>
<dbReference type="GO" id="GO:0005975">
    <property type="term" value="P:carbohydrate metabolic process"/>
    <property type="evidence" value="ECO:0007669"/>
    <property type="project" value="InterPro"/>
</dbReference>
<sequence>MLKFKILPYLLPLVFAWLAAGCATQSSKPATGAAASEIKSSQLFNDDWKFVRDLDTSNFMARLPEFASGETSWEDVSLPHTARIEPIHKTEQQWQGTALYRKIFRLPDSDKGRHIALHFEGAMQVADIYLNGKHLQRHLGGYLPFYVDISSHVRFGEENILLVRVNNEDNAKFPPGKPLADLDFNYYSGLYRNVYLVTKDKLHISDAVAANRVAGGGVLLHYENVSASQATLHVQTEVKNDHEDNRSVQVRLLLSDIDGNMVGEAMADAAAVTAGGFGTFRQQISIKNPQLWSPDNPYLYTLTVELLQDGKVLEQTQLKTGARTFRFAKDGFYLNGEKLYLRGTNRHQEYPYLGYALSDNANYRDAYKIKEAGFNFVRLSHYPHSPSFMRACDELGLLVMDAIPGWQFFGDKEFQDNAIQDVRDMVRRDRNHPSVVLWEASLNESEMTREFMQRAHDAVHEELPVGEVYTCGWLDEVYDVFIPARQHGKAPDYWNKYAKDKPIFIAEYGDWEYYAQNAGFNQKEFKNLKEEERTSRQLRGMGQKRLLQQALNYQEAHNSNLQGPAAGDANWLMFDYKRGYADDIESSGIMDIVRLPKFAYYFYQSQAGPDLTKDAVFHKPMVFIANYWNDPSLKTVRVFSNCDEVELQLNGKTIARQQPDQNANSTHLPHPSFTFNVPKYEAGKLTAIGYIGGKKAAEHTQQTAGKAAKLQLHADYSGKPLQAGVNDVVFVYASITDAKGAVVPDATNQVSFTLEGDAQIVGDSTVSAEAGIAAILVKAGKQAGSIKVQAQSQGLEAGSYTLEVELGR</sequence>
<evidence type="ECO:0000259" key="5">
    <source>
        <dbReference type="Pfam" id="PF00703"/>
    </source>
</evidence>
<keyword evidence="2" id="KW-0378">Hydrolase</keyword>
<dbReference type="Pfam" id="PF02836">
    <property type="entry name" value="Glyco_hydro_2_C"/>
    <property type="match status" value="1"/>
</dbReference>
<dbReference type="InterPro" id="IPR017853">
    <property type="entry name" value="GH"/>
</dbReference>
<dbReference type="OrthoDB" id="1007335at2"/>
<keyword evidence="4" id="KW-0732">Signal</keyword>
<dbReference type="SUPFAM" id="SSF49785">
    <property type="entry name" value="Galactose-binding domain-like"/>
    <property type="match status" value="1"/>
</dbReference>
<evidence type="ECO:0000313" key="10">
    <source>
        <dbReference type="EMBL" id="PVY38481.1"/>
    </source>
</evidence>
<evidence type="ECO:0000259" key="8">
    <source>
        <dbReference type="Pfam" id="PF16355"/>
    </source>
</evidence>
<evidence type="ECO:0000259" key="7">
    <source>
        <dbReference type="Pfam" id="PF02837"/>
    </source>
</evidence>
<comment type="caution">
    <text evidence="10">The sequence shown here is derived from an EMBL/GenBank/DDBJ whole genome shotgun (WGS) entry which is preliminary data.</text>
</comment>
<dbReference type="RefSeq" id="WP_116544833.1">
    <property type="nucleotide sequence ID" value="NZ_QEKI01000016.1"/>
</dbReference>
<feature type="domain" description="Glycoside hydrolase family 2 catalytic" evidence="6">
    <location>
        <begin position="329"/>
        <end position="510"/>
    </location>
</feature>